<evidence type="ECO:0000313" key="7">
    <source>
        <dbReference type="Proteomes" id="UP001515500"/>
    </source>
</evidence>
<evidence type="ECO:0000256" key="3">
    <source>
        <dbReference type="ARBA" id="ARBA00022833"/>
    </source>
</evidence>
<sequence length="597" mass="67406">MGMCWPGRRAEPKSAVRLEGEMMRMRVTRRSIRDSGMENSSSMQRGMAPPQGFVPEGLRSIRATRKVPDFTLWDFIAKKMSSKKEEERNEKIIRGLLKLPPNRNCINCNSLGPQYVCTNFWTFVCTICSGIHREFTHRVKSVSMSKFTLKEVEALQKGGNQRAREIFLKDWDLQRMMLPDNSNTEKIREFIKHVYVDKKFAEGTSTESLKNHEDHRRSRSYHSYSQSPVYDNQYDERRNGKKYGMLTRKPGSDRGYEVKISSILHSPDQLLKQMHEEKYTDKMAVAVSPLKFGRNSPNFLDDQDAKSNVHQDLNGIPRMLRTTSSSNSIGSFAREPISLRSVNSANFTDTSTEYRHLSRTRSAEIPAAASLIRSSSTSIYLAPTVDLFTEITPQPSSANSVSQKLSKDRVSENDQWATFDTPNHAEYATLPNDIHPFVSAPWHVSPNEASQPWNAFGDDTESSNHSLFQHNAPFSNPYAEIKVKEVFVENGFGTSVVPSVNTAWEQKSTNPFELPYSSKLESDYEFFDMNDLRAALPNPYTSIGLPGGFPEPWIPQNSTTPFISPGLTYIAGQLPGQQLMNIHSQAPVASVGGNPFA</sequence>
<dbReference type="RefSeq" id="XP_039127983.1">
    <property type="nucleotide sequence ID" value="XM_039272049.1"/>
</dbReference>
<evidence type="ECO:0000313" key="8">
    <source>
        <dbReference type="RefSeq" id="XP_039127983.1"/>
    </source>
</evidence>
<feature type="domain" description="Arf-GAP" evidence="6">
    <location>
        <begin position="90"/>
        <end position="208"/>
    </location>
</feature>
<feature type="region of interest" description="Disordered" evidence="5">
    <location>
        <begin position="205"/>
        <end position="251"/>
    </location>
</feature>
<proteinExistence type="predicted"/>
<reference evidence="8" key="1">
    <citation type="submission" date="2025-08" db="UniProtKB">
        <authorList>
            <consortium name="RefSeq"/>
        </authorList>
    </citation>
    <scope>IDENTIFICATION</scope>
</reference>
<dbReference type="SUPFAM" id="SSF57863">
    <property type="entry name" value="ArfGap/RecO-like zinc finger"/>
    <property type="match status" value="1"/>
</dbReference>
<dbReference type="Pfam" id="PF01412">
    <property type="entry name" value="ArfGap"/>
    <property type="match status" value="1"/>
</dbReference>
<dbReference type="PROSITE" id="PS50115">
    <property type="entry name" value="ARFGAP"/>
    <property type="match status" value="1"/>
</dbReference>
<evidence type="ECO:0000256" key="5">
    <source>
        <dbReference type="SAM" id="MobiDB-lite"/>
    </source>
</evidence>
<dbReference type="AlphaFoldDB" id="A0AB40BNU5"/>
<dbReference type="SMART" id="SM00105">
    <property type="entry name" value="ArfGap"/>
    <property type="match status" value="1"/>
</dbReference>
<dbReference type="PRINTS" id="PR00405">
    <property type="entry name" value="REVINTRACTNG"/>
</dbReference>
<dbReference type="PANTHER" id="PTHR46085">
    <property type="entry name" value="ARFGAP/RECO-RELATED"/>
    <property type="match status" value="1"/>
</dbReference>
<keyword evidence="1" id="KW-0479">Metal-binding</keyword>
<dbReference type="FunFam" id="1.10.220.150:FF:000005">
    <property type="entry name" value="Arf-GAP domain and FG repeat-containing protein 1"/>
    <property type="match status" value="1"/>
</dbReference>
<dbReference type="PANTHER" id="PTHR46085:SF4">
    <property type="entry name" value="ADP-RIBOSYLATION FACTOR GTPASE-ACTIVATING PROTEIN AGD14-RELATED"/>
    <property type="match status" value="1"/>
</dbReference>
<dbReference type="GO" id="GO:0008270">
    <property type="term" value="F:zinc ion binding"/>
    <property type="evidence" value="ECO:0007669"/>
    <property type="project" value="UniProtKB-KW"/>
</dbReference>
<dbReference type="GO" id="GO:0005096">
    <property type="term" value="F:GTPase activator activity"/>
    <property type="evidence" value="ECO:0007669"/>
    <property type="project" value="InterPro"/>
</dbReference>
<evidence type="ECO:0000256" key="1">
    <source>
        <dbReference type="ARBA" id="ARBA00022723"/>
    </source>
</evidence>
<dbReference type="GeneID" id="120264250"/>
<dbReference type="InterPro" id="IPR001164">
    <property type="entry name" value="ArfGAP_dom"/>
</dbReference>
<gene>
    <name evidence="8" type="primary">LOC120264250</name>
</gene>
<dbReference type="Proteomes" id="UP001515500">
    <property type="component" value="Chromosome 7"/>
</dbReference>
<dbReference type="Gene3D" id="1.10.220.150">
    <property type="entry name" value="Arf GTPase activating protein"/>
    <property type="match status" value="1"/>
</dbReference>
<evidence type="ECO:0000259" key="6">
    <source>
        <dbReference type="PROSITE" id="PS50115"/>
    </source>
</evidence>
<dbReference type="CDD" id="cd08838">
    <property type="entry name" value="ArfGap_AGFG"/>
    <property type="match status" value="1"/>
</dbReference>
<evidence type="ECO:0000256" key="2">
    <source>
        <dbReference type="ARBA" id="ARBA00022771"/>
    </source>
</evidence>
<name>A0AB40BNU5_DIOCR</name>
<dbReference type="InterPro" id="IPR037278">
    <property type="entry name" value="ARFGAP/RecO"/>
</dbReference>
<organism evidence="7 8">
    <name type="scientific">Dioscorea cayennensis subsp. rotundata</name>
    <name type="common">White Guinea yam</name>
    <name type="synonym">Dioscorea rotundata</name>
    <dbReference type="NCBI Taxonomy" id="55577"/>
    <lineage>
        <taxon>Eukaryota</taxon>
        <taxon>Viridiplantae</taxon>
        <taxon>Streptophyta</taxon>
        <taxon>Embryophyta</taxon>
        <taxon>Tracheophyta</taxon>
        <taxon>Spermatophyta</taxon>
        <taxon>Magnoliopsida</taxon>
        <taxon>Liliopsida</taxon>
        <taxon>Dioscoreales</taxon>
        <taxon>Dioscoreaceae</taxon>
        <taxon>Dioscorea</taxon>
    </lineage>
</organism>
<keyword evidence="2 4" id="KW-0863">Zinc-finger</keyword>
<keyword evidence="3" id="KW-0862">Zinc</keyword>
<protein>
    <submittedName>
        <fullName evidence="8">Probable ADP-ribosylation factor GTPase-activating protein AGD14 isoform X1</fullName>
    </submittedName>
</protein>
<dbReference type="InterPro" id="IPR038508">
    <property type="entry name" value="ArfGAP_dom_sf"/>
</dbReference>
<evidence type="ECO:0000256" key="4">
    <source>
        <dbReference type="PROSITE-ProRule" id="PRU00288"/>
    </source>
</evidence>
<accession>A0AB40BNU5</accession>
<keyword evidence="7" id="KW-1185">Reference proteome</keyword>
<dbReference type="InterPro" id="IPR044820">
    <property type="entry name" value="AGD14-like"/>
</dbReference>